<dbReference type="EMBL" id="JAUJYN010000013">
    <property type="protein sequence ID" value="KAK1258904.1"/>
    <property type="molecule type" value="Genomic_DNA"/>
</dbReference>
<dbReference type="InterPro" id="IPR044549">
    <property type="entry name" value="bHLH_AtIBH1-like"/>
</dbReference>
<dbReference type="InterPro" id="IPR044660">
    <property type="entry name" value="IBH1-like"/>
</dbReference>
<keyword evidence="3" id="KW-0804">Transcription</keyword>
<keyword evidence="7" id="KW-1185">Reference proteome</keyword>
<dbReference type="Proteomes" id="UP001179952">
    <property type="component" value="Unassembled WGS sequence"/>
</dbReference>
<evidence type="ECO:0000313" key="7">
    <source>
        <dbReference type="Proteomes" id="UP001179952"/>
    </source>
</evidence>
<evidence type="ECO:0000256" key="5">
    <source>
        <dbReference type="SAM" id="MobiDB-lite"/>
    </source>
</evidence>
<protein>
    <submittedName>
        <fullName evidence="6">Uncharacterized protein</fullName>
    </submittedName>
</protein>
<feature type="compositionally biased region" description="Basic and acidic residues" evidence="5">
    <location>
        <begin position="27"/>
        <end position="42"/>
    </location>
</feature>
<evidence type="ECO:0000256" key="2">
    <source>
        <dbReference type="ARBA" id="ARBA00023015"/>
    </source>
</evidence>
<keyword evidence="4" id="KW-0539">Nucleus</keyword>
<sequence length="109" mass="12147">MEKQNMVGTAKRPLKALQGRGKRPKLAQKEEDHEEVGRRGNELGEDVGMLERKVKALQSLVPGGESLEIESLFEETAEYIQALQGQVDAMRALVSFIDALERDKRKIAG</sequence>
<organism evidence="6 7">
    <name type="scientific">Acorus gramineus</name>
    <name type="common">Dwarf sweet flag</name>
    <dbReference type="NCBI Taxonomy" id="55184"/>
    <lineage>
        <taxon>Eukaryota</taxon>
        <taxon>Viridiplantae</taxon>
        <taxon>Streptophyta</taxon>
        <taxon>Embryophyta</taxon>
        <taxon>Tracheophyta</taxon>
        <taxon>Spermatophyta</taxon>
        <taxon>Magnoliopsida</taxon>
        <taxon>Liliopsida</taxon>
        <taxon>Acoraceae</taxon>
        <taxon>Acorus</taxon>
    </lineage>
</organism>
<accession>A0AAV9A428</accession>
<evidence type="ECO:0000256" key="3">
    <source>
        <dbReference type="ARBA" id="ARBA00023163"/>
    </source>
</evidence>
<gene>
    <name evidence="6" type="ORF">QJS04_geneDACA020231</name>
</gene>
<name>A0AAV9A428_ACOGR</name>
<dbReference type="GO" id="GO:0006355">
    <property type="term" value="P:regulation of DNA-templated transcription"/>
    <property type="evidence" value="ECO:0007669"/>
    <property type="project" value="InterPro"/>
</dbReference>
<dbReference type="CDD" id="cd11444">
    <property type="entry name" value="bHLH_AtIBH1_like"/>
    <property type="match status" value="1"/>
</dbReference>
<proteinExistence type="predicted"/>
<dbReference type="AlphaFoldDB" id="A0AAV9A428"/>
<evidence type="ECO:0000256" key="1">
    <source>
        <dbReference type="ARBA" id="ARBA00004123"/>
    </source>
</evidence>
<reference evidence="6" key="2">
    <citation type="submission" date="2023-06" db="EMBL/GenBank/DDBJ databases">
        <authorList>
            <person name="Ma L."/>
            <person name="Liu K.-W."/>
            <person name="Li Z."/>
            <person name="Hsiao Y.-Y."/>
            <person name="Qi Y."/>
            <person name="Fu T."/>
            <person name="Tang G."/>
            <person name="Zhang D."/>
            <person name="Sun W.-H."/>
            <person name="Liu D.-K."/>
            <person name="Li Y."/>
            <person name="Chen G.-Z."/>
            <person name="Liu X.-D."/>
            <person name="Liao X.-Y."/>
            <person name="Jiang Y.-T."/>
            <person name="Yu X."/>
            <person name="Hao Y."/>
            <person name="Huang J."/>
            <person name="Zhao X.-W."/>
            <person name="Ke S."/>
            <person name="Chen Y.-Y."/>
            <person name="Wu W.-L."/>
            <person name="Hsu J.-L."/>
            <person name="Lin Y.-F."/>
            <person name="Huang M.-D."/>
            <person name="Li C.-Y."/>
            <person name="Huang L."/>
            <person name="Wang Z.-W."/>
            <person name="Zhao X."/>
            <person name="Zhong W.-Y."/>
            <person name="Peng D.-H."/>
            <person name="Ahmad S."/>
            <person name="Lan S."/>
            <person name="Zhang J.-S."/>
            <person name="Tsai W.-C."/>
            <person name="Van De Peer Y."/>
            <person name="Liu Z.-J."/>
        </authorList>
    </citation>
    <scope>NUCLEOTIDE SEQUENCE</scope>
    <source>
        <strain evidence="6">SCP</strain>
        <tissue evidence="6">Leaves</tissue>
    </source>
</reference>
<comment type="caution">
    <text evidence="6">The sequence shown here is derived from an EMBL/GenBank/DDBJ whole genome shotgun (WGS) entry which is preliminary data.</text>
</comment>
<dbReference type="PANTHER" id="PTHR33124">
    <property type="entry name" value="TRANSCRIPTION FACTOR IBH1-LIKE 1"/>
    <property type="match status" value="1"/>
</dbReference>
<reference evidence="6" key="1">
    <citation type="journal article" date="2023" name="Nat. Commun.">
        <title>Diploid and tetraploid genomes of Acorus and the evolution of monocots.</title>
        <authorList>
            <person name="Ma L."/>
            <person name="Liu K.W."/>
            <person name="Li Z."/>
            <person name="Hsiao Y.Y."/>
            <person name="Qi Y."/>
            <person name="Fu T."/>
            <person name="Tang G.D."/>
            <person name="Zhang D."/>
            <person name="Sun W.H."/>
            <person name="Liu D.K."/>
            <person name="Li Y."/>
            <person name="Chen G.Z."/>
            <person name="Liu X.D."/>
            <person name="Liao X.Y."/>
            <person name="Jiang Y.T."/>
            <person name="Yu X."/>
            <person name="Hao Y."/>
            <person name="Huang J."/>
            <person name="Zhao X.W."/>
            <person name="Ke S."/>
            <person name="Chen Y.Y."/>
            <person name="Wu W.L."/>
            <person name="Hsu J.L."/>
            <person name="Lin Y.F."/>
            <person name="Huang M.D."/>
            <person name="Li C.Y."/>
            <person name="Huang L."/>
            <person name="Wang Z.W."/>
            <person name="Zhao X."/>
            <person name="Zhong W.Y."/>
            <person name="Peng D.H."/>
            <person name="Ahmad S."/>
            <person name="Lan S."/>
            <person name="Zhang J.S."/>
            <person name="Tsai W.C."/>
            <person name="Van de Peer Y."/>
            <person name="Liu Z.J."/>
        </authorList>
    </citation>
    <scope>NUCLEOTIDE SEQUENCE</scope>
    <source>
        <strain evidence="6">SCP</strain>
    </source>
</reference>
<evidence type="ECO:0000256" key="4">
    <source>
        <dbReference type="ARBA" id="ARBA00023242"/>
    </source>
</evidence>
<dbReference type="PANTHER" id="PTHR33124:SF43">
    <property type="entry name" value="TRANSCRIPTION FACTOR PAR2"/>
    <property type="match status" value="1"/>
</dbReference>
<keyword evidence="2" id="KW-0805">Transcription regulation</keyword>
<dbReference type="GO" id="GO:0005634">
    <property type="term" value="C:nucleus"/>
    <property type="evidence" value="ECO:0007669"/>
    <property type="project" value="UniProtKB-SubCell"/>
</dbReference>
<comment type="subcellular location">
    <subcellularLocation>
        <location evidence="1">Nucleus</location>
    </subcellularLocation>
</comment>
<feature type="region of interest" description="Disordered" evidence="5">
    <location>
        <begin position="1"/>
        <end position="43"/>
    </location>
</feature>
<evidence type="ECO:0000313" key="6">
    <source>
        <dbReference type="EMBL" id="KAK1258904.1"/>
    </source>
</evidence>